<dbReference type="Pfam" id="PF07005">
    <property type="entry name" value="SBD_N"/>
    <property type="match status" value="2"/>
</dbReference>
<reference evidence="10 11" key="1">
    <citation type="submission" date="2021-01" db="EMBL/GenBank/DDBJ databases">
        <title>Actinoplanes sp. nov. LDG1-01 isolated from lichen.</title>
        <authorList>
            <person name="Saeng-In P."/>
            <person name="Phongsopitanun W."/>
            <person name="Kanchanasin P."/>
            <person name="Yuki M."/>
            <person name="Kudo T."/>
            <person name="Ohkuma M."/>
            <person name="Tanasupawat S."/>
        </authorList>
    </citation>
    <scope>NUCLEOTIDE SEQUENCE [LARGE SCALE GENOMIC DNA]</scope>
    <source>
        <strain evidence="10 11">LDG1-01</strain>
    </source>
</reference>
<evidence type="ECO:0000256" key="5">
    <source>
        <dbReference type="ARBA" id="ARBA00022840"/>
    </source>
</evidence>
<comment type="similarity">
    <text evidence="1">Belongs to the four-carbon acid sugar kinase family.</text>
</comment>
<dbReference type="Gene3D" id="3.40.50.10840">
    <property type="entry name" value="Putative sugar-binding, N-terminal domain"/>
    <property type="match status" value="2"/>
</dbReference>
<feature type="compositionally biased region" description="Gly residues" evidence="7">
    <location>
        <begin position="116"/>
        <end position="155"/>
    </location>
</feature>
<evidence type="ECO:0000313" key="11">
    <source>
        <dbReference type="Proteomes" id="UP000598996"/>
    </source>
</evidence>
<dbReference type="Proteomes" id="UP000598996">
    <property type="component" value="Unassembled WGS sequence"/>
</dbReference>
<gene>
    <name evidence="10" type="ORF">JKJ07_02870</name>
</gene>
<feature type="region of interest" description="Disordered" evidence="7">
    <location>
        <begin position="116"/>
        <end position="194"/>
    </location>
</feature>
<evidence type="ECO:0000256" key="6">
    <source>
        <dbReference type="ARBA" id="ARBA00023277"/>
    </source>
</evidence>
<keyword evidence="11" id="KW-1185">Reference proteome</keyword>
<feature type="compositionally biased region" description="Low complexity" evidence="7">
    <location>
        <begin position="156"/>
        <end position="181"/>
    </location>
</feature>
<name>A0ABS1VFZ2_9ACTN</name>
<evidence type="ECO:0000259" key="8">
    <source>
        <dbReference type="Pfam" id="PF07005"/>
    </source>
</evidence>
<feature type="domain" description="Four-carbon acid sugar kinase N-terminal" evidence="8">
    <location>
        <begin position="195"/>
        <end position="284"/>
    </location>
</feature>
<dbReference type="Pfam" id="PF17042">
    <property type="entry name" value="NBD_C"/>
    <property type="match status" value="1"/>
</dbReference>
<dbReference type="Gene3D" id="3.40.980.20">
    <property type="entry name" value="Four-carbon acid sugar kinase, nucleotide binding domain"/>
    <property type="match status" value="1"/>
</dbReference>
<organism evidence="10 11">
    <name type="scientific">Paractinoplanes lichenicola</name>
    <dbReference type="NCBI Taxonomy" id="2802976"/>
    <lineage>
        <taxon>Bacteria</taxon>
        <taxon>Bacillati</taxon>
        <taxon>Actinomycetota</taxon>
        <taxon>Actinomycetes</taxon>
        <taxon>Micromonosporales</taxon>
        <taxon>Micromonosporaceae</taxon>
        <taxon>Paractinoplanes</taxon>
    </lineage>
</organism>
<dbReference type="InterPro" id="IPR042213">
    <property type="entry name" value="NBD_C_sf"/>
</dbReference>
<accession>A0ABS1VFZ2</accession>
<evidence type="ECO:0000256" key="7">
    <source>
        <dbReference type="SAM" id="MobiDB-lite"/>
    </source>
</evidence>
<dbReference type="InterPro" id="IPR037051">
    <property type="entry name" value="4-carb_acid_sugar_kinase_N_sf"/>
</dbReference>
<dbReference type="InterPro" id="IPR031475">
    <property type="entry name" value="NBD_C"/>
</dbReference>
<proteinExistence type="inferred from homology"/>
<evidence type="ECO:0000256" key="2">
    <source>
        <dbReference type="ARBA" id="ARBA00022679"/>
    </source>
</evidence>
<dbReference type="RefSeq" id="WP_202989572.1">
    <property type="nucleotide sequence ID" value="NZ_JAENHO010000001.1"/>
</dbReference>
<feature type="domain" description="Four-carbon acid sugar kinase nucleotide binding" evidence="9">
    <location>
        <begin position="305"/>
        <end position="462"/>
    </location>
</feature>
<protein>
    <recommendedName>
        <fullName evidence="12">Four-carbon acid sugar kinase family protein</fullName>
    </recommendedName>
</protein>
<evidence type="ECO:0000313" key="10">
    <source>
        <dbReference type="EMBL" id="MBL7253245.1"/>
    </source>
</evidence>
<keyword evidence="2" id="KW-0808">Transferase</keyword>
<keyword evidence="4" id="KW-0418">Kinase</keyword>
<evidence type="ECO:0000256" key="3">
    <source>
        <dbReference type="ARBA" id="ARBA00022741"/>
    </source>
</evidence>
<keyword evidence="6" id="KW-0119">Carbohydrate metabolism</keyword>
<feature type="domain" description="Four-carbon acid sugar kinase N-terminal" evidence="8">
    <location>
        <begin position="4"/>
        <end position="112"/>
    </location>
</feature>
<dbReference type="EMBL" id="JAENHO010000001">
    <property type="protein sequence ID" value="MBL7253245.1"/>
    <property type="molecule type" value="Genomic_DNA"/>
</dbReference>
<keyword evidence="5" id="KW-0067">ATP-binding</keyword>
<evidence type="ECO:0000256" key="4">
    <source>
        <dbReference type="ARBA" id="ARBA00022777"/>
    </source>
</evidence>
<dbReference type="SUPFAM" id="SSF142764">
    <property type="entry name" value="YgbK-like"/>
    <property type="match status" value="2"/>
</dbReference>
<sequence>MTVLVLDDDPTGTQCASDVSVLLRPYETGPWTTGYVLTNTRALDADDAAALVTSVKERAGPGTELVLRGDSTLRGHVFAEMNALGLENGVGLIVPAFPAAGRITVGGVHFVDTGDKGNGGNGGGNGSSSGGNGGGNGSSSGGGSSSGSGNGGGSSSGSSNGGSSSSGSSNGGSSSSGSSSSGNGGGNGGGTRINVADTEFARDPVFGFTARTMRDWVTELGGPRPYASVGPSGVREALLRLPNGGVVVPDVTDDADLIPILAGLTAARQAGRHVVVRCAAPLAALLAGVTGRLVPAPKPARPGLLIVCGSHTAAATAQLAALAAHTPPHLVVPTDAPGTSAATRARATRTSTDALVEVARRQLREAGVAVVTTERVRRAEHGTLADGARVMAALTGVVARLAPYVGMVVTKGGITSAEVATSGLGASVATVRGQVETGVPLWDVGGVPVAVVPGNIGDAGTLVRMMRYFTGGRGPTSTLPPM</sequence>
<feature type="compositionally biased region" description="Gly residues" evidence="7">
    <location>
        <begin position="182"/>
        <end position="191"/>
    </location>
</feature>
<evidence type="ECO:0008006" key="12">
    <source>
        <dbReference type="Google" id="ProtNLM"/>
    </source>
</evidence>
<comment type="caution">
    <text evidence="10">The sequence shown here is derived from an EMBL/GenBank/DDBJ whole genome shotgun (WGS) entry which is preliminary data.</text>
</comment>
<evidence type="ECO:0000259" key="9">
    <source>
        <dbReference type="Pfam" id="PF17042"/>
    </source>
</evidence>
<dbReference type="InterPro" id="IPR010737">
    <property type="entry name" value="4-carb_acid_sugar_kinase_N"/>
</dbReference>
<keyword evidence="3" id="KW-0547">Nucleotide-binding</keyword>
<evidence type="ECO:0000256" key="1">
    <source>
        <dbReference type="ARBA" id="ARBA00005715"/>
    </source>
</evidence>